<dbReference type="InParanoid" id="A0A132B8Y3"/>
<dbReference type="GeneID" id="28831359"/>
<dbReference type="RefSeq" id="XP_018063225.1">
    <property type="nucleotide sequence ID" value="XM_018221633.1"/>
</dbReference>
<proteinExistence type="predicted"/>
<name>A0A132B8Y3_MOLSC</name>
<evidence type="ECO:0000256" key="1">
    <source>
        <dbReference type="SAM" id="MobiDB-lite"/>
    </source>
</evidence>
<dbReference type="Proteomes" id="UP000070700">
    <property type="component" value="Unassembled WGS sequence"/>
</dbReference>
<dbReference type="AlphaFoldDB" id="A0A132B8Y3"/>
<evidence type="ECO:0000313" key="2">
    <source>
        <dbReference type="EMBL" id="KUJ08870.1"/>
    </source>
</evidence>
<gene>
    <name evidence="2" type="ORF">LY89DRAFT_764330</name>
</gene>
<organism evidence="2 3">
    <name type="scientific">Mollisia scopiformis</name>
    <name type="common">Conifer needle endophyte fungus</name>
    <name type="synonym">Phialocephala scopiformis</name>
    <dbReference type="NCBI Taxonomy" id="149040"/>
    <lineage>
        <taxon>Eukaryota</taxon>
        <taxon>Fungi</taxon>
        <taxon>Dikarya</taxon>
        <taxon>Ascomycota</taxon>
        <taxon>Pezizomycotina</taxon>
        <taxon>Leotiomycetes</taxon>
        <taxon>Helotiales</taxon>
        <taxon>Mollisiaceae</taxon>
        <taxon>Mollisia</taxon>
    </lineage>
</organism>
<protein>
    <submittedName>
        <fullName evidence="2">Uncharacterized protein</fullName>
    </submittedName>
</protein>
<reference evidence="2 3" key="1">
    <citation type="submission" date="2015-10" db="EMBL/GenBank/DDBJ databases">
        <title>Full genome of DAOMC 229536 Phialocephala scopiformis, a fungal endophyte of spruce producing the potent anti-insectan compound rugulosin.</title>
        <authorList>
            <consortium name="DOE Joint Genome Institute"/>
            <person name="Walker A.K."/>
            <person name="Frasz S.L."/>
            <person name="Seifert K.A."/>
            <person name="Miller J.D."/>
            <person name="Mondo S.J."/>
            <person name="Labutti K."/>
            <person name="Lipzen A."/>
            <person name="Dockter R."/>
            <person name="Kennedy M."/>
            <person name="Grigoriev I.V."/>
            <person name="Spatafora J.W."/>
        </authorList>
    </citation>
    <scope>NUCLEOTIDE SEQUENCE [LARGE SCALE GENOMIC DNA]</scope>
    <source>
        <strain evidence="2 3">CBS 120377</strain>
    </source>
</reference>
<feature type="compositionally biased region" description="Acidic residues" evidence="1">
    <location>
        <begin position="263"/>
        <end position="289"/>
    </location>
</feature>
<keyword evidence="3" id="KW-1185">Reference proteome</keyword>
<dbReference type="EMBL" id="KQ947434">
    <property type="protein sequence ID" value="KUJ08870.1"/>
    <property type="molecule type" value="Genomic_DNA"/>
</dbReference>
<sequence>MSTCYYRAHRILTRSSTTTWKPFAHHLGEVERKFLDNITDIDEDQINQFRNSGLSNLTTQCNSMDPESYQVFHRYFNVFNRMFFFHSFNRRNCTIRMIHRDGDDSMEWEANKDSLEEVYGHTLREPYGRPHREIVHCPITIFQRPWDTPESRLKSYIETLLHEMVDAFIVTYTCGCEICQELFAQEYGQRGHGETWHAMATALEETVTDRLGIDVSLGIPAAMSDEWYRTNADLDGVDLRRLDRSSIEKLIEQCWFYNGDPSGENDDDNDDNEESDASEDSSEEEYIYD</sequence>
<accession>A0A132B8Y3</accession>
<dbReference type="KEGG" id="psco:LY89DRAFT_764330"/>
<evidence type="ECO:0000313" key="3">
    <source>
        <dbReference type="Proteomes" id="UP000070700"/>
    </source>
</evidence>
<dbReference type="OrthoDB" id="5236983at2759"/>
<feature type="region of interest" description="Disordered" evidence="1">
    <location>
        <begin position="258"/>
        <end position="289"/>
    </location>
</feature>